<dbReference type="KEGG" id="fsm:CCS41_02895"/>
<sequence>MPNLVISTSVEQTEEASFNFEFALFDYPIIWLLHYGKGALLCHISPDIGPANVKISKHSDTLCVIISNTLIFIANVFESVKPADNAYHHKLKLVFSREHSISVNAMKEHYLSVAGNTNDGHMIIPLPALG</sequence>
<name>A0A2U8I3I4_9GAMM</name>
<dbReference type="STRING" id="1878942.GCA_900128755_01252"/>
<dbReference type="EMBL" id="CP021659">
    <property type="protein sequence ID" value="AWK13673.1"/>
    <property type="molecule type" value="Genomic_DNA"/>
</dbReference>
<dbReference type="AlphaFoldDB" id="A0A2U8I3I4"/>
<gene>
    <name evidence="1" type="ORF">CCS41_02895</name>
</gene>
<organism evidence="1 2">
    <name type="scientific">Candidatus Fukatsuia symbiotica</name>
    <dbReference type="NCBI Taxonomy" id="1878942"/>
    <lineage>
        <taxon>Bacteria</taxon>
        <taxon>Pseudomonadati</taxon>
        <taxon>Pseudomonadota</taxon>
        <taxon>Gammaproteobacteria</taxon>
        <taxon>Enterobacterales</taxon>
        <taxon>Yersiniaceae</taxon>
        <taxon>Candidatus Fukatsuia</taxon>
    </lineage>
</organism>
<reference evidence="1 2" key="1">
    <citation type="submission" date="2017-05" db="EMBL/GenBank/DDBJ databases">
        <title>Genome sequence of Candidatus Fukatsuia symbiotica and Candidatus Hamiltonella defensa from Acyrthosiphon pisum strain 5D.</title>
        <authorList>
            <person name="Patel V.A."/>
            <person name="Chevignon G."/>
            <person name="Russell J.A."/>
            <person name="Oliver K.M."/>
        </authorList>
    </citation>
    <scope>NUCLEOTIDE SEQUENCE [LARGE SCALE GENOMIC DNA]</scope>
    <source>
        <strain evidence="1 2">5D</strain>
    </source>
</reference>
<protein>
    <submittedName>
        <fullName evidence="1">Uncharacterized protein</fullName>
    </submittedName>
</protein>
<keyword evidence="2" id="KW-1185">Reference proteome</keyword>
<evidence type="ECO:0000313" key="1">
    <source>
        <dbReference type="EMBL" id="AWK13673.1"/>
    </source>
</evidence>
<accession>A0A2U8I3I4</accession>
<dbReference type="RefSeq" id="WP_072550948.1">
    <property type="nucleotide sequence ID" value="NZ_FQSP02000037.1"/>
</dbReference>
<evidence type="ECO:0000313" key="2">
    <source>
        <dbReference type="Proteomes" id="UP000261875"/>
    </source>
</evidence>
<proteinExistence type="predicted"/>
<dbReference type="Proteomes" id="UP000261875">
    <property type="component" value="Chromosome"/>
</dbReference>